<dbReference type="Pfam" id="PF00155">
    <property type="entry name" value="Aminotran_1_2"/>
    <property type="match status" value="1"/>
</dbReference>
<evidence type="ECO:0000256" key="6">
    <source>
        <dbReference type="RuleBase" id="RU000481"/>
    </source>
</evidence>
<accession>A0A1H0JRV4</accession>
<keyword evidence="9" id="KW-1185">Reference proteome</keyword>
<evidence type="ECO:0000256" key="2">
    <source>
        <dbReference type="ARBA" id="ARBA00007441"/>
    </source>
</evidence>
<dbReference type="EMBL" id="LT629710">
    <property type="protein sequence ID" value="SDO46456.1"/>
    <property type="molecule type" value="Genomic_DNA"/>
</dbReference>
<name>A0A1H0JRV4_9ACTN</name>
<feature type="domain" description="Aminotransferase class I/classII large" evidence="7">
    <location>
        <begin position="39"/>
        <end position="372"/>
    </location>
</feature>
<dbReference type="InterPro" id="IPR015421">
    <property type="entry name" value="PyrdxlP-dep_Trfase_major"/>
</dbReference>
<reference evidence="8 9" key="1">
    <citation type="submission" date="2016-10" db="EMBL/GenBank/DDBJ databases">
        <authorList>
            <person name="de Groot N.N."/>
        </authorList>
    </citation>
    <scope>NUCLEOTIDE SEQUENCE [LARGE SCALE GENOMIC DNA]</scope>
    <source>
        <strain evidence="9">P4-7,KCTC 19426,CECT 7604</strain>
    </source>
</reference>
<sequence length="388" mass="40865">MTQDKPISFAPAARAAVAPFHVMRVLAAAARRAETGARVFNLTAGQPSTPAPAPVLAAARTALEHQVLGYTETPGIAPLRAAIAGHYRVRYGLDVDPADVFVTTGSSGAFLLAFLAAFDVGDRVGLARPGYPAYRNILQALGCEVVDLPCGPHTRYQPTVAMIADLGLDGLVVASPANPTGTVLAPHELAGLATFCAEQGIRLISDEIYHGINYTGDPACSWSTDRHGFVVNSFSKYFSMTGWRLGWMLVPADLAEPVDAIAGNMAICPPALAQYAAISAFDAYDECDGHVARYRQNRQLLLDGLTGLGITRLAPADGAFYVYADISHLTDDAQAFGVRLLDEAGVAVAPGIDFDQIDGARSIRMSFAGATSTVTGGLQALGEFLRRG</sequence>
<evidence type="ECO:0000313" key="8">
    <source>
        <dbReference type="EMBL" id="SDO46456.1"/>
    </source>
</evidence>
<dbReference type="STRING" id="1090615.SAMN04515671_1018"/>
<evidence type="ECO:0000256" key="3">
    <source>
        <dbReference type="ARBA" id="ARBA00022576"/>
    </source>
</evidence>
<keyword evidence="3 6" id="KW-0032">Aminotransferase</keyword>
<keyword evidence="4 6" id="KW-0808">Transferase</keyword>
<dbReference type="PANTHER" id="PTHR46383:SF2">
    <property type="entry name" value="AMINOTRANSFERASE"/>
    <property type="match status" value="1"/>
</dbReference>
<dbReference type="GO" id="GO:0008483">
    <property type="term" value="F:transaminase activity"/>
    <property type="evidence" value="ECO:0007669"/>
    <property type="project" value="UniProtKB-KW"/>
</dbReference>
<dbReference type="InterPro" id="IPR015424">
    <property type="entry name" value="PyrdxlP-dep_Trfase"/>
</dbReference>
<dbReference type="Gene3D" id="3.40.640.10">
    <property type="entry name" value="Type I PLP-dependent aspartate aminotransferase-like (Major domain)"/>
    <property type="match status" value="1"/>
</dbReference>
<evidence type="ECO:0000256" key="4">
    <source>
        <dbReference type="ARBA" id="ARBA00022679"/>
    </source>
</evidence>
<dbReference type="GO" id="GO:0006520">
    <property type="term" value="P:amino acid metabolic process"/>
    <property type="evidence" value="ECO:0007669"/>
    <property type="project" value="InterPro"/>
</dbReference>
<proteinExistence type="inferred from homology"/>
<dbReference type="AlphaFoldDB" id="A0A1H0JRV4"/>
<comment type="similarity">
    <text evidence="2 6">Belongs to the class-I pyridoxal-phosphate-dependent aminotransferase family.</text>
</comment>
<evidence type="ECO:0000256" key="1">
    <source>
        <dbReference type="ARBA" id="ARBA00001933"/>
    </source>
</evidence>
<evidence type="ECO:0000313" key="9">
    <source>
        <dbReference type="Proteomes" id="UP000198741"/>
    </source>
</evidence>
<dbReference type="InterPro" id="IPR004838">
    <property type="entry name" value="NHTrfase_class1_PyrdxlP-BS"/>
</dbReference>
<keyword evidence="5" id="KW-0663">Pyridoxal phosphate</keyword>
<dbReference type="GO" id="GO:0030170">
    <property type="term" value="F:pyridoxal phosphate binding"/>
    <property type="evidence" value="ECO:0007669"/>
    <property type="project" value="InterPro"/>
</dbReference>
<dbReference type="Proteomes" id="UP000198741">
    <property type="component" value="Chromosome I"/>
</dbReference>
<dbReference type="PROSITE" id="PS00105">
    <property type="entry name" value="AA_TRANSFER_CLASS_1"/>
    <property type="match status" value="1"/>
</dbReference>
<dbReference type="CDD" id="cd00609">
    <property type="entry name" value="AAT_like"/>
    <property type="match status" value="1"/>
</dbReference>
<protein>
    <recommendedName>
        <fullName evidence="6">Aminotransferase</fullName>
        <ecNumber evidence="6">2.6.1.-</ecNumber>
    </recommendedName>
</protein>
<organism evidence="8 9">
    <name type="scientific">Nakamurella panacisegetis</name>
    <dbReference type="NCBI Taxonomy" id="1090615"/>
    <lineage>
        <taxon>Bacteria</taxon>
        <taxon>Bacillati</taxon>
        <taxon>Actinomycetota</taxon>
        <taxon>Actinomycetes</taxon>
        <taxon>Nakamurellales</taxon>
        <taxon>Nakamurellaceae</taxon>
        <taxon>Nakamurella</taxon>
    </lineage>
</organism>
<evidence type="ECO:0000259" key="7">
    <source>
        <dbReference type="Pfam" id="PF00155"/>
    </source>
</evidence>
<dbReference type="InterPro" id="IPR050596">
    <property type="entry name" value="AspAT/PAT-like"/>
</dbReference>
<dbReference type="PANTHER" id="PTHR46383">
    <property type="entry name" value="ASPARTATE AMINOTRANSFERASE"/>
    <property type="match status" value="1"/>
</dbReference>
<dbReference type="RefSeq" id="WP_231988363.1">
    <property type="nucleotide sequence ID" value="NZ_LT629710.1"/>
</dbReference>
<evidence type="ECO:0000256" key="5">
    <source>
        <dbReference type="ARBA" id="ARBA00022898"/>
    </source>
</evidence>
<dbReference type="SUPFAM" id="SSF53383">
    <property type="entry name" value="PLP-dependent transferases"/>
    <property type="match status" value="1"/>
</dbReference>
<comment type="cofactor">
    <cofactor evidence="1 6">
        <name>pyridoxal 5'-phosphate</name>
        <dbReference type="ChEBI" id="CHEBI:597326"/>
    </cofactor>
</comment>
<gene>
    <name evidence="8" type="ORF">SAMN04515671_1018</name>
</gene>
<dbReference type="EC" id="2.6.1.-" evidence="6"/>
<dbReference type="InterPro" id="IPR004839">
    <property type="entry name" value="Aminotransferase_I/II_large"/>
</dbReference>